<dbReference type="EMBL" id="CP060244">
    <property type="protein sequence ID" value="QNT79300.1"/>
    <property type="molecule type" value="Genomic_DNA"/>
</dbReference>
<dbReference type="RefSeq" id="WP_203413476.1">
    <property type="nucleotide sequence ID" value="NZ_CP060244.1"/>
</dbReference>
<feature type="region of interest" description="Disordered" evidence="1">
    <location>
        <begin position="350"/>
        <end position="376"/>
    </location>
</feature>
<evidence type="ECO:0000313" key="3">
    <source>
        <dbReference type="Proteomes" id="UP000516349"/>
    </source>
</evidence>
<organism evidence="2 3">
    <name type="scientific">Entomobacter blattae</name>
    <dbReference type="NCBI Taxonomy" id="2762277"/>
    <lineage>
        <taxon>Bacteria</taxon>
        <taxon>Pseudomonadati</taxon>
        <taxon>Pseudomonadota</taxon>
        <taxon>Alphaproteobacteria</taxon>
        <taxon>Acetobacterales</taxon>
        <taxon>Acetobacteraceae</taxon>
        <taxon>Entomobacter</taxon>
    </lineage>
</organism>
<gene>
    <name evidence="2" type="ORF">JGUZn3_20970</name>
</gene>
<protein>
    <submittedName>
        <fullName evidence="2">Uncharacterized protein</fullName>
    </submittedName>
</protein>
<dbReference type="KEGG" id="ebla:JGUZn3_20970"/>
<name>A0A7H1NU40_9PROT</name>
<feature type="compositionally biased region" description="Acidic residues" evidence="1">
    <location>
        <begin position="362"/>
        <end position="376"/>
    </location>
</feature>
<dbReference type="AlphaFoldDB" id="A0A7H1NU40"/>
<keyword evidence="3" id="KW-1185">Reference proteome</keyword>
<evidence type="ECO:0000313" key="2">
    <source>
        <dbReference type="EMBL" id="QNT79300.1"/>
    </source>
</evidence>
<proteinExistence type="predicted"/>
<accession>A0A7H1NU40</accession>
<dbReference type="Proteomes" id="UP000516349">
    <property type="component" value="Chromosome"/>
</dbReference>
<evidence type="ECO:0000256" key="1">
    <source>
        <dbReference type="SAM" id="MobiDB-lite"/>
    </source>
</evidence>
<sequence>MSETLNSPINQSPFNHRYLTVTVEIPEGQKKLNYHTYSYEDVSLRSQGQRKSGLPFRNYRINCSIVVFGGQTQPQAQIQIYNMSRENMAALSQFGNPATFKFNDGTKNIQVSIYAGDGPDRLSRVFNGFLIQSYADFTSAPDPFMFIQAASLGNVYLTPHTVTSYEGEIEAAQIIKQLADENDMVFENNGVTTVLRNPYLSGDVRAQIEKCSLLGNFNYIIENGVIAIWPEGGHRQTYSGKPVEQVSGYYRQDLQGKEAVTRAGYVLVNKQTGLIGYPSFNGAIIGLRTLFRNDIRNGDLIKVESDFFGAAGYYTVHGITHQLSSEINGGPWFTDLNATVVGYLPNSQEHSDFSAPNGADANDSDDDDDDSFPFVG</sequence>
<reference evidence="2 3" key="1">
    <citation type="submission" date="2020-08" db="EMBL/GenBank/DDBJ databases">
        <title>Complete genome sequence of Entomobacter blattae G55GP.</title>
        <authorList>
            <person name="Poehlein A."/>
            <person name="Guzman J."/>
            <person name="Daniel R."/>
            <person name="Vilcinskas A."/>
        </authorList>
    </citation>
    <scope>NUCLEOTIDE SEQUENCE [LARGE SCALE GENOMIC DNA]</scope>
    <source>
        <strain evidence="2 3">G55GP</strain>
    </source>
</reference>